<sequence length="306" mass="34108">MKNNPRHSWKKEEEVKFCLRFSFSRGLRPINCDADVLKLIEDLSGIDLVDLYVEHTIDKPEIIDEAKKVHGFDVDDDVEVNNDKEDNVVVDDNVEVSNDKANNVVFDYDVKVKNDKEDNVVVDDDVEVNNDKDDNADDNIVVDNDVGVNNDDDNDTYVDYVESGGSSESDIDISGDSIDLDMTTVLNAETKTTHAQCEKYQAEFECNHGEDPDQLHTLAKSEDGKECGAMRHNKQSCKGKRDVDRAMSKGGNKNKTAGNKNKTAGNKNKKYARKTVGNMSKKSKKNPEIEIGSSSQAPIPTQLTQT</sequence>
<evidence type="ECO:0000256" key="1">
    <source>
        <dbReference type="SAM" id="MobiDB-lite"/>
    </source>
</evidence>
<dbReference type="AlphaFoldDB" id="A0A9D4Y2G8"/>
<dbReference type="Gramene" id="Psat03G0534100-T1">
    <property type="protein sequence ID" value="KAI5431142.1"/>
    <property type="gene ID" value="KIW84_035341"/>
</dbReference>
<organism evidence="2 3">
    <name type="scientific">Pisum sativum</name>
    <name type="common">Garden pea</name>
    <name type="synonym">Lathyrus oleraceus</name>
    <dbReference type="NCBI Taxonomy" id="3888"/>
    <lineage>
        <taxon>Eukaryota</taxon>
        <taxon>Viridiplantae</taxon>
        <taxon>Streptophyta</taxon>
        <taxon>Embryophyta</taxon>
        <taxon>Tracheophyta</taxon>
        <taxon>Spermatophyta</taxon>
        <taxon>Magnoliopsida</taxon>
        <taxon>eudicotyledons</taxon>
        <taxon>Gunneridae</taxon>
        <taxon>Pentapetalae</taxon>
        <taxon>rosids</taxon>
        <taxon>fabids</taxon>
        <taxon>Fabales</taxon>
        <taxon>Fabaceae</taxon>
        <taxon>Papilionoideae</taxon>
        <taxon>50 kb inversion clade</taxon>
        <taxon>NPAAA clade</taxon>
        <taxon>Hologalegina</taxon>
        <taxon>IRL clade</taxon>
        <taxon>Fabeae</taxon>
        <taxon>Lathyrus</taxon>
    </lineage>
</organism>
<accession>A0A9D4Y2G8</accession>
<name>A0A9D4Y2G8_PEA</name>
<evidence type="ECO:0000313" key="3">
    <source>
        <dbReference type="Proteomes" id="UP001058974"/>
    </source>
</evidence>
<proteinExistence type="predicted"/>
<protein>
    <submittedName>
        <fullName evidence="2">Uncharacterized protein</fullName>
    </submittedName>
</protein>
<feature type="compositionally biased region" description="Low complexity" evidence="1">
    <location>
        <begin position="249"/>
        <end position="266"/>
    </location>
</feature>
<gene>
    <name evidence="2" type="ORF">KIW84_035341</name>
</gene>
<evidence type="ECO:0000313" key="2">
    <source>
        <dbReference type="EMBL" id="KAI5431142.1"/>
    </source>
</evidence>
<dbReference type="EMBL" id="JAMSHJ010000003">
    <property type="protein sequence ID" value="KAI5431142.1"/>
    <property type="molecule type" value="Genomic_DNA"/>
</dbReference>
<feature type="compositionally biased region" description="Polar residues" evidence="1">
    <location>
        <begin position="292"/>
        <end position="306"/>
    </location>
</feature>
<feature type="region of interest" description="Disordered" evidence="1">
    <location>
        <begin position="221"/>
        <end position="306"/>
    </location>
</feature>
<keyword evidence="3" id="KW-1185">Reference proteome</keyword>
<reference evidence="2 3" key="1">
    <citation type="journal article" date="2022" name="Nat. Genet.">
        <title>Improved pea reference genome and pan-genome highlight genomic features and evolutionary characteristics.</title>
        <authorList>
            <person name="Yang T."/>
            <person name="Liu R."/>
            <person name="Luo Y."/>
            <person name="Hu S."/>
            <person name="Wang D."/>
            <person name="Wang C."/>
            <person name="Pandey M.K."/>
            <person name="Ge S."/>
            <person name="Xu Q."/>
            <person name="Li N."/>
            <person name="Li G."/>
            <person name="Huang Y."/>
            <person name="Saxena R.K."/>
            <person name="Ji Y."/>
            <person name="Li M."/>
            <person name="Yan X."/>
            <person name="He Y."/>
            <person name="Liu Y."/>
            <person name="Wang X."/>
            <person name="Xiang C."/>
            <person name="Varshney R.K."/>
            <person name="Ding H."/>
            <person name="Gao S."/>
            <person name="Zong X."/>
        </authorList>
    </citation>
    <scope>NUCLEOTIDE SEQUENCE [LARGE SCALE GENOMIC DNA]</scope>
    <source>
        <strain evidence="2 3">cv. Zhongwan 6</strain>
    </source>
</reference>
<dbReference type="Proteomes" id="UP001058974">
    <property type="component" value="Chromosome 3"/>
</dbReference>
<comment type="caution">
    <text evidence="2">The sequence shown here is derived from an EMBL/GenBank/DDBJ whole genome shotgun (WGS) entry which is preliminary data.</text>
</comment>